<proteinExistence type="predicted"/>
<dbReference type="GO" id="GO:0003676">
    <property type="term" value="F:nucleic acid binding"/>
    <property type="evidence" value="ECO:0007669"/>
    <property type="project" value="InterPro"/>
</dbReference>
<dbReference type="Proteomes" id="UP000054776">
    <property type="component" value="Unassembled WGS sequence"/>
</dbReference>
<dbReference type="InterPro" id="IPR036397">
    <property type="entry name" value="RNaseH_sf"/>
</dbReference>
<dbReference type="AlphaFoldDB" id="A0A0V1AX27"/>
<evidence type="ECO:0000313" key="1">
    <source>
        <dbReference type="EMBL" id="KRY29335.1"/>
    </source>
</evidence>
<reference evidence="1 2" key="1">
    <citation type="submission" date="2015-01" db="EMBL/GenBank/DDBJ databases">
        <title>Evolution of Trichinella species and genotypes.</title>
        <authorList>
            <person name="Korhonen P.K."/>
            <person name="Edoardo P."/>
            <person name="Giuseppe L.R."/>
            <person name="Gasser R.B."/>
        </authorList>
    </citation>
    <scope>NUCLEOTIDE SEQUENCE [LARGE SCALE GENOMIC DNA]</scope>
    <source>
        <strain evidence="1">ISS3</strain>
    </source>
</reference>
<evidence type="ECO:0008006" key="3">
    <source>
        <dbReference type="Google" id="ProtNLM"/>
    </source>
</evidence>
<organism evidence="1 2">
    <name type="scientific">Trichinella spiralis</name>
    <name type="common">Trichina worm</name>
    <dbReference type="NCBI Taxonomy" id="6334"/>
    <lineage>
        <taxon>Eukaryota</taxon>
        <taxon>Metazoa</taxon>
        <taxon>Ecdysozoa</taxon>
        <taxon>Nematoda</taxon>
        <taxon>Enoplea</taxon>
        <taxon>Dorylaimia</taxon>
        <taxon>Trichinellida</taxon>
        <taxon>Trichinellidae</taxon>
        <taxon>Trichinella</taxon>
    </lineage>
</organism>
<dbReference type="InterPro" id="IPR012337">
    <property type="entry name" value="RNaseH-like_sf"/>
</dbReference>
<accession>A0A0V1AX27</accession>
<dbReference type="EMBL" id="JYDH01000174">
    <property type="protein sequence ID" value="KRY29335.1"/>
    <property type="molecule type" value="Genomic_DNA"/>
</dbReference>
<name>A0A0V1AX27_TRISP</name>
<comment type="caution">
    <text evidence="1">The sequence shown here is derived from an EMBL/GenBank/DDBJ whole genome shotgun (WGS) entry which is preliminary data.</text>
</comment>
<dbReference type="Gene3D" id="3.30.420.10">
    <property type="entry name" value="Ribonuclease H-like superfamily/Ribonuclease H"/>
    <property type="match status" value="1"/>
</dbReference>
<dbReference type="OrthoDB" id="9359997at2759"/>
<sequence>MNRKHHYSPGIHRPSQERQWMIEIGAYGVPATIVTNNGSAFQSQEFRDFCRQNGVKPSCVSSENKWFSRENL</sequence>
<dbReference type="SUPFAM" id="SSF53098">
    <property type="entry name" value="Ribonuclease H-like"/>
    <property type="match status" value="1"/>
</dbReference>
<keyword evidence="2" id="KW-1185">Reference proteome</keyword>
<protein>
    <recommendedName>
        <fullName evidence="3">Integrase catalytic domain-containing protein</fullName>
    </recommendedName>
</protein>
<evidence type="ECO:0000313" key="2">
    <source>
        <dbReference type="Proteomes" id="UP000054776"/>
    </source>
</evidence>
<gene>
    <name evidence="1" type="ORF">T01_7644</name>
</gene>
<dbReference type="InParanoid" id="A0A0V1AX27"/>